<dbReference type="EMBL" id="FOHG01000012">
    <property type="protein sequence ID" value="SES93656.1"/>
    <property type="molecule type" value="Genomic_DNA"/>
</dbReference>
<dbReference type="PANTHER" id="PTHR43537">
    <property type="entry name" value="TRANSCRIPTIONAL REGULATOR, GNTR FAMILY"/>
    <property type="match status" value="1"/>
</dbReference>
<dbReference type="Pfam" id="PF07729">
    <property type="entry name" value="FCD"/>
    <property type="match status" value="1"/>
</dbReference>
<dbReference type="GO" id="GO:0003700">
    <property type="term" value="F:DNA-binding transcription factor activity"/>
    <property type="evidence" value="ECO:0007669"/>
    <property type="project" value="InterPro"/>
</dbReference>
<feature type="domain" description="HTH gntR-type" evidence="4">
    <location>
        <begin position="12"/>
        <end position="79"/>
    </location>
</feature>
<evidence type="ECO:0000256" key="1">
    <source>
        <dbReference type="ARBA" id="ARBA00023015"/>
    </source>
</evidence>
<proteinExistence type="predicted"/>
<keyword evidence="3" id="KW-0804">Transcription</keyword>
<dbReference type="Proteomes" id="UP000198612">
    <property type="component" value="Unassembled WGS sequence"/>
</dbReference>
<evidence type="ECO:0000313" key="6">
    <source>
        <dbReference type="EMBL" id="SES93656.1"/>
    </source>
</evidence>
<evidence type="ECO:0000256" key="2">
    <source>
        <dbReference type="ARBA" id="ARBA00023125"/>
    </source>
</evidence>
<evidence type="ECO:0000259" key="4">
    <source>
        <dbReference type="PROSITE" id="PS50949"/>
    </source>
</evidence>
<name>A0A1I0AHA5_9FIRM</name>
<evidence type="ECO:0000313" key="5">
    <source>
        <dbReference type="EMBL" id="SDF44190.1"/>
    </source>
</evidence>
<gene>
    <name evidence="5" type="ORF">SAMN04488598_11242</name>
    <name evidence="6" type="ORF">SAMN04515652_11242</name>
</gene>
<dbReference type="PROSITE" id="PS50949">
    <property type="entry name" value="HTH_GNTR"/>
    <property type="match status" value="1"/>
</dbReference>
<dbReference type="SMART" id="SM00895">
    <property type="entry name" value="FCD"/>
    <property type="match status" value="1"/>
</dbReference>
<dbReference type="InterPro" id="IPR008920">
    <property type="entry name" value="TF_FadR/GntR_C"/>
</dbReference>
<dbReference type="SMART" id="SM00345">
    <property type="entry name" value="HTH_GNTR"/>
    <property type="match status" value="1"/>
</dbReference>
<dbReference type="Proteomes" id="UP000199519">
    <property type="component" value="Unassembled WGS sequence"/>
</dbReference>
<dbReference type="RefSeq" id="WP_089720041.1">
    <property type="nucleotide sequence ID" value="NZ_FNBJ01000012.1"/>
</dbReference>
<organism evidence="6 7">
    <name type="scientific">Halanaerobium congolense</name>
    <dbReference type="NCBI Taxonomy" id="54121"/>
    <lineage>
        <taxon>Bacteria</taxon>
        <taxon>Bacillati</taxon>
        <taxon>Bacillota</taxon>
        <taxon>Clostridia</taxon>
        <taxon>Halanaerobiales</taxon>
        <taxon>Halanaerobiaceae</taxon>
        <taxon>Halanaerobium</taxon>
    </lineage>
</organism>
<dbReference type="InterPro" id="IPR000524">
    <property type="entry name" value="Tscrpt_reg_HTH_GntR"/>
</dbReference>
<evidence type="ECO:0000313" key="8">
    <source>
        <dbReference type="Proteomes" id="UP000199519"/>
    </source>
</evidence>
<dbReference type="PRINTS" id="PR00035">
    <property type="entry name" value="HTHGNTR"/>
</dbReference>
<sequence length="228" mass="26988">MNLAYHKKYNNLNMKDYVYNVLKENIMNLTIKPGTILRKKEIAKEFKVSRTPIREAFVKLKEEGLIDVYPQRGTFVSYIDLDKVQEAKFMREALETKIVQLACDVFPDEKIFNLEANLKVQEMSLQQNNYIKLFEYDNEFHKMLFEGCNMGNIWNAIEQISSHLNRMRVLSLSADFNRSDVIEDHQKIINTIKERDANKALKVMGSHISRIKFDQEKLKRDYPDYFES</sequence>
<dbReference type="SUPFAM" id="SSF46785">
    <property type="entry name" value="Winged helix' DNA-binding domain"/>
    <property type="match status" value="1"/>
</dbReference>
<dbReference type="Gene3D" id="1.10.10.10">
    <property type="entry name" value="Winged helix-like DNA-binding domain superfamily/Winged helix DNA-binding domain"/>
    <property type="match status" value="1"/>
</dbReference>
<accession>A0A1I0AHA5</accession>
<dbReference type="Gene3D" id="1.20.120.530">
    <property type="entry name" value="GntR ligand-binding domain-like"/>
    <property type="match status" value="1"/>
</dbReference>
<keyword evidence="2 6" id="KW-0238">DNA-binding</keyword>
<dbReference type="SUPFAM" id="SSF48008">
    <property type="entry name" value="GntR ligand-binding domain-like"/>
    <property type="match status" value="1"/>
</dbReference>
<dbReference type="PANTHER" id="PTHR43537:SF5">
    <property type="entry name" value="UXU OPERON TRANSCRIPTIONAL REGULATOR"/>
    <property type="match status" value="1"/>
</dbReference>
<dbReference type="GO" id="GO:0003677">
    <property type="term" value="F:DNA binding"/>
    <property type="evidence" value="ECO:0007669"/>
    <property type="project" value="UniProtKB-KW"/>
</dbReference>
<dbReference type="EMBL" id="FNBJ01000012">
    <property type="protein sequence ID" value="SDF44190.1"/>
    <property type="molecule type" value="Genomic_DNA"/>
</dbReference>
<evidence type="ECO:0000256" key="3">
    <source>
        <dbReference type="ARBA" id="ARBA00023163"/>
    </source>
</evidence>
<protein>
    <submittedName>
        <fullName evidence="6">DNA-binding transcriptional regulator, GntR family</fullName>
    </submittedName>
</protein>
<dbReference type="InterPro" id="IPR011711">
    <property type="entry name" value="GntR_C"/>
</dbReference>
<keyword evidence="1" id="KW-0805">Transcription regulation</keyword>
<reference evidence="7 8" key="1">
    <citation type="submission" date="2016-10" db="EMBL/GenBank/DDBJ databases">
        <authorList>
            <person name="Varghese N."/>
            <person name="Submissions S."/>
        </authorList>
    </citation>
    <scope>NUCLEOTIDE SEQUENCE [LARGE SCALE GENOMIC DNA]</scope>
    <source>
        <strain evidence="5 8">WG2</strain>
        <strain evidence="6 7">WG5</strain>
    </source>
</reference>
<evidence type="ECO:0000313" key="7">
    <source>
        <dbReference type="Proteomes" id="UP000198612"/>
    </source>
</evidence>
<dbReference type="InterPro" id="IPR036388">
    <property type="entry name" value="WH-like_DNA-bd_sf"/>
</dbReference>
<dbReference type="CDD" id="cd07377">
    <property type="entry name" value="WHTH_GntR"/>
    <property type="match status" value="1"/>
</dbReference>
<dbReference type="Pfam" id="PF00392">
    <property type="entry name" value="GntR"/>
    <property type="match status" value="1"/>
</dbReference>
<dbReference type="InterPro" id="IPR036390">
    <property type="entry name" value="WH_DNA-bd_sf"/>
</dbReference>
<keyword evidence="8" id="KW-1185">Reference proteome</keyword>
<dbReference type="AlphaFoldDB" id="A0A1I0AHA5"/>